<evidence type="ECO:0000256" key="3">
    <source>
        <dbReference type="ARBA" id="ARBA00023004"/>
    </source>
</evidence>
<feature type="domain" description="Radical SAM core" evidence="5">
    <location>
        <begin position="22"/>
        <end position="195"/>
    </location>
</feature>
<keyword evidence="3" id="KW-0408">Iron</keyword>
<dbReference type="KEGG" id="tpd:Teth39_0080"/>
<dbReference type="GO" id="GO:0046872">
    <property type="term" value="F:metal ion binding"/>
    <property type="evidence" value="ECO:0007669"/>
    <property type="project" value="UniProtKB-KW"/>
</dbReference>
<gene>
    <name evidence="6" type="ordered locus">Teth39_0080</name>
</gene>
<evidence type="ECO:0000256" key="4">
    <source>
        <dbReference type="ARBA" id="ARBA00023014"/>
    </source>
</evidence>
<dbReference type="InterPro" id="IPR007197">
    <property type="entry name" value="rSAM"/>
</dbReference>
<evidence type="ECO:0000256" key="1">
    <source>
        <dbReference type="ARBA" id="ARBA00022691"/>
    </source>
</evidence>
<dbReference type="RefSeq" id="WP_009052218.1">
    <property type="nucleotide sequence ID" value="NC_010321.1"/>
</dbReference>
<dbReference type="InterPro" id="IPR040086">
    <property type="entry name" value="MJ0683-like"/>
</dbReference>
<dbReference type="Pfam" id="PF04055">
    <property type="entry name" value="Radical_SAM"/>
    <property type="match status" value="1"/>
</dbReference>
<dbReference type="Gene3D" id="3.20.20.70">
    <property type="entry name" value="Aldolase class I"/>
    <property type="match status" value="1"/>
</dbReference>
<dbReference type="AlphaFoldDB" id="B0KAY2"/>
<keyword evidence="7" id="KW-1185">Reference proteome</keyword>
<dbReference type="EMBL" id="CP000924">
    <property type="protein sequence ID" value="ABY93753.1"/>
    <property type="molecule type" value="Genomic_DNA"/>
</dbReference>
<evidence type="ECO:0000313" key="6">
    <source>
        <dbReference type="EMBL" id="ABY93753.1"/>
    </source>
</evidence>
<dbReference type="InterPro" id="IPR058240">
    <property type="entry name" value="rSAM_sf"/>
</dbReference>
<name>B0KAY2_THEP3</name>
<proteinExistence type="predicted"/>
<dbReference type="SUPFAM" id="SSF102114">
    <property type="entry name" value="Radical SAM enzymes"/>
    <property type="match status" value="1"/>
</dbReference>
<evidence type="ECO:0000313" key="7">
    <source>
        <dbReference type="Proteomes" id="UP000002156"/>
    </source>
</evidence>
<organism evidence="6 7">
    <name type="scientific">Thermoanaerobacter pseudethanolicus (strain ATCC 33223 / 39E)</name>
    <name type="common">Clostridium thermohydrosulfuricum</name>
    <dbReference type="NCBI Taxonomy" id="340099"/>
    <lineage>
        <taxon>Bacteria</taxon>
        <taxon>Bacillati</taxon>
        <taxon>Bacillota</taxon>
        <taxon>Clostridia</taxon>
        <taxon>Thermoanaerobacterales</taxon>
        <taxon>Thermoanaerobacteraceae</taxon>
        <taxon>Thermoanaerobacter</taxon>
    </lineage>
</organism>
<dbReference type="PANTHER" id="PTHR43432:SF6">
    <property type="entry name" value="RADICAL SAM CORE DOMAIN-CONTAINING PROTEIN"/>
    <property type="match status" value="1"/>
</dbReference>
<evidence type="ECO:0000256" key="2">
    <source>
        <dbReference type="ARBA" id="ARBA00022723"/>
    </source>
</evidence>
<accession>B0KAY2</accession>
<dbReference type="STRING" id="340099.Teth39_0080"/>
<dbReference type="HOGENOM" id="CLU_1080542_0_0_9"/>
<dbReference type="CDD" id="cd01335">
    <property type="entry name" value="Radical_SAM"/>
    <property type="match status" value="1"/>
</dbReference>
<dbReference type="GO" id="GO:0051536">
    <property type="term" value="F:iron-sulfur cluster binding"/>
    <property type="evidence" value="ECO:0007669"/>
    <property type="project" value="UniProtKB-KW"/>
</dbReference>
<dbReference type="SFLD" id="SFLDS00029">
    <property type="entry name" value="Radical_SAM"/>
    <property type="match status" value="1"/>
</dbReference>
<keyword evidence="4" id="KW-0411">Iron-sulfur</keyword>
<sequence>MDRITRKTLLYKTGVEYGDYTINHVEGCAHGCKFPCYAYMLAKRFGRIKSYEEWIKPKLVSNSLEILDKELPKLKDKINFVHLSFTTDPFMVGYPEVTNLSLEIIKKLNSNGIKVTTLTKGIYPDELLDKNSYSEYNEYGITLVSLDENFKKEYEPYSSDYKDRIASLKKLHNAGLKTWVSIEPYPTPNIINQDLRVILNEVAFVDKIVFGRLNYNKKVREYLWYKEFYNYCSDVVIRFCEQRNILYHIKDGTITDDAPYILKGYQNDTQDLFFKHTQRAVK</sequence>
<dbReference type="PANTHER" id="PTHR43432">
    <property type="entry name" value="SLR0285 PROTEIN"/>
    <property type="match status" value="1"/>
</dbReference>
<reference evidence="7" key="1">
    <citation type="submission" date="2008-01" db="EMBL/GenBank/DDBJ databases">
        <title>Complete sequence of Thermoanaerobacter pseudethanolicus 39E.</title>
        <authorList>
            <person name="Copeland A."/>
            <person name="Lucas S."/>
            <person name="Lapidus A."/>
            <person name="Barry K."/>
            <person name="Glavina del Rio T."/>
            <person name="Dalin E."/>
            <person name="Tice H."/>
            <person name="Pitluck S."/>
            <person name="Bruce D."/>
            <person name="Goodwin L."/>
            <person name="Saunders E."/>
            <person name="Brettin T."/>
            <person name="Detter J.C."/>
            <person name="Han C."/>
            <person name="Schmutz J."/>
            <person name="Larimer F."/>
            <person name="Land M."/>
            <person name="Hauser L."/>
            <person name="Kyrpides N."/>
            <person name="Lykidis A."/>
            <person name="Hemme C."/>
            <person name="Fields M.W."/>
            <person name="He Z."/>
            <person name="Zhou J."/>
            <person name="Richardson P."/>
        </authorList>
    </citation>
    <scope>NUCLEOTIDE SEQUENCE [LARGE SCALE GENOMIC DNA]</scope>
    <source>
        <strain evidence="7">ATCC 33223 / DSM 2355 / 39E</strain>
    </source>
</reference>
<dbReference type="InterPro" id="IPR013785">
    <property type="entry name" value="Aldolase_TIM"/>
</dbReference>
<evidence type="ECO:0000259" key="5">
    <source>
        <dbReference type="Pfam" id="PF04055"/>
    </source>
</evidence>
<dbReference type="Proteomes" id="UP000002156">
    <property type="component" value="Chromosome"/>
</dbReference>
<dbReference type="SFLD" id="SFLDG01084">
    <property type="entry name" value="Uncharacterised_Radical_SAM_Su"/>
    <property type="match status" value="1"/>
</dbReference>
<dbReference type="eggNOG" id="COG1533">
    <property type="taxonomic scope" value="Bacteria"/>
</dbReference>
<keyword evidence="1" id="KW-0949">S-adenosyl-L-methionine</keyword>
<keyword evidence="2" id="KW-0479">Metal-binding</keyword>
<dbReference type="GO" id="GO:0003824">
    <property type="term" value="F:catalytic activity"/>
    <property type="evidence" value="ECO:0007669"/>
    <property type="project" value="InterPro"/>
</dbReference>
<protein>
    <submittedName>
        <fullName evidence="6">Radical SAM domain protein</fullName>
    </submittedName>
</protein>